<dbReference type="EMBL" id="MRWE01000003">
    <property type="protein sequence ID" value="ORJ27116.1"/>
    <property type="molecule type" value="Genomic_DNA"/>
</dbReference>
<dbReference type="GO" id="GO:0008813">
    <property type="term" value="F:chorismate lyase activity"/>
    <property type="evidence" value="ECO:0007669"/>
    <property type="project" value="UniProtKB-UniRule"/>
</dbReference>
<accession>A0A1X0WK09</accession>
<dbReference type="Gene3D" id="3.40.1410.10">
    <property type="entry name" value="Chorismate lyase-like"/>
    <property type="match status" value="1"/>
</dbReference>
<dbReference type="NCBIfam" id="NF008656">
    <property type="entry name" value="PRK11655.1"/>
    <property type="match status" value="1"/>
</dbReference>
<comment type="function">
    <text evidence="4">Removes the pyruvyl group from chorismate, with concomitant aromatization of the ring, to provide 4-hydroxybenzoate (4HB) for the ubiquinone pathway.</text>
</comment>
<keyword evidence="3 4" id="KW-0456">Lyase</keyword>
<feature type="binding site" evidence="4">
    <location>
        <position position="157"/>
    </location>
    <ligand>
        <name>substrate</name>
    </ligand>
</feature>
<dbReference type="GeneID" id="93567857"/>
<keyword evidence="1 4" id="KW-0963">Cytoplasm</keyword>
<keyword evidence="4" id="KW-0670">Pyruvate</keyword>
<dbReference type="EC" id="4.1.3.40" evidence="4"/>
<evidence type="ECO:0000256" key="2">
    <source>
        <dbReference type="ARBA" id="ARBA00022688"/>
    </source>
</evidence>
<comment type="subcellular location">
    <subcellularLocation>
        <location evidence="4">Cytoplasm</location>
    </subcellularLocation>
</comment>
<protein>
    <recommendedName>
        <fullName evidence="4">Chorismate pyruvate-lyase</fullName>
        <shortName evidence="4">CL</shortName>
        <shortName evidence="4">CPL</shortName>
        <ecNumber evidence="4">4.1.3.40</ecNumber>
    </recommendedName>
</protein>
<dbReference type="SUPFAM" id="SSF64288">
    <property type="entry name" value="Chorismate lyase-like"/>
    <property type="match status" value="1"/>
</dbReference>
<evidence type="ECO:0000256" key="1">
    <source>
        <dbReference type="ARBA" id="ARBA00022490"/>
    </source>
</evidence>
<feature type="binding site" evidence="4">
    <location>
        <position position="78"/>
    </location>
    <ligand>
        <name>substrate</name>
    </ligand>
</feature>
<evidence type="ECO:0000313" key="5">
    <source>
        <dbReference type="EMBL" id="ORJ27116.1"/>
    </source>
</evidence>
<sequence>MSESYVPFPDAIHWFDYASDVPPEVVDWLLEMGSMTRRFEQHCAKVSVTPQRECFVSRAELTPEEAEQLPESERYWLREIVLFGDDVPWLLGRTIIPLETLTGPENALVDLGTLPLGRYLFGGNALSRDYIHLGQQAQHWVRRSRLRLSDKPLLLTEIFLPASPVYDASNTKDLKSTTEQ</sequence>
<dbReference type="STRING" id="1646377.BS640_03240"/>
<comment type="similarity">
    <text evidence="4">Belongs to the UbiC family.</text>
</comment>
<proteinExistence type="inferred from homology"/>
<dbReference type="PANTHER" id="PTHR38683:SF1">
    <property type="entry name" value="CHORISMATE PYRUVATE-LYASE"/>
    <property type="match status" value="1"/>
</dbReference>
<dbReference type="InterPro" id="IPR028978">
    <property type="entry name" value="Chorismate_lyase_/UTRA_dom_sf"/>
</dbReference>
<feature type="binding site" evidence="4">
    <location>
        <position position="116"/>
    </location>
    <ligand>
        <name>substrate</name>
    </ligand>
</feature>
<dbReference type="GO" id="GO:0005829">
    <property type="term" value="C:cytosol"/>
    <property type="evidence" value="ECO:0007669"/>
    <property type="project" value="TreeGrafter"/>
</dbReference>
<dbReference type="GO" id="GO:0006744">
    <property type="term" value="P:ubiquinone biosynthetic process"/>
    <property type="evidence" value="ECO:0007669"/>
    <property type="project" value="UniProtKB-UniRule"/>
</dbReference>
<dbReference type="GO" id="GO:0042866">
    <property type="term" value="P:pyruvate biosynthetic process"/>
    <property type="evidence" value="ECO:0007669"/>
    <property type="project" value="UniProtKB-UniRule"/>
</dbReference>
<evidence type="ECO:0000256" key="3">
    <source>
        <dbReference type="ARBA" id="ARBA00023239"/>
    </source>
</evidence>
<comment type="pathway">
    <text evidence="4">Cofactor biosynthesis; ubiquinone biosynthesis.</text>
</comment>
<reference evidence="5 6" key="1">
    <citation type="journal article" date="2017" name="Int. J. Syst. Evol. Microbiol.">
        <title>Rouxiella badensis sp. nov. and Rouxiella silvae sp. nov. isolated from peat bog soil in Germany and emendation of the genus description.</title>
        <authorList>
            <person name="Le Fleche-Mateos A."/>
            <person name="Kugler J.H."/>
            <person name="Hansen S.H."/>
            <person name="Syldatk C."/>
            <person name="Hausmann R."/>
            <person name="Lomprez F."/>
            <person name="Vandenbogaert M."/>
            <person name="Manuguerra J.C."/>
            <person name="Grimont P.A."/>
        </authorList>
    </citation>
    <scope>NUCLEOTIDE SEQUENCE [LARGE SCALE GENOMIC DNA]</scope>
    <source>
        <strain evidence="5 6">DSM 100043</strain>
    </source>
</reference>
<dbReference type="Proteomes" id="UP000192536">
    <property type="component" value="Unassembled WGS sequence"/>
</dbReference>
<organism evidence="5 6">
    <name type="scientific">Rouxiella badensis</name>
    <dbReference type="NCBI Taxonomy" id="1646377"/>
    <lineage>
        <taxon>Bacteria</taxon>
        <taxon>Pseudomonadati</taxon>
        <taxon>Pseudomonadota</taxon>
        <taxon>Gammaproteobacteria</taxon>
        <taxon>Enterobacterales</taxon>
        <taxon>Yersiniaceae</taxon>
        <taxon>Rouxiella</taxon>
    </lineage>
</organism>
<comment type="caution">
    <text evidence="5">The sequence shown here is derived from an EMBL/GenBank/DDBJ whole genome shotgun (WGS) entry which is preliminary data.</text>
</comment>
<dbReference type="RefSeq" id="WP_084911872.1">
    <property type="nucleotide sequence ID" value="NZ_CAUQAZ010000004.1"/>
</dbReference>
<name>A0A1X0WK09_9GAMM</name>
<keyword evidence="6" id="KW-1185">Reference proteome</keyword>
<feature type="binding site" evidence="4">
    <location>
        <position position="35"/>
    </location>
    <ligand>
        <name>substrate</name>
    </ligand>
</feature>
<evidence type="ECO:0000313" key="6">
    <source>
        <dbReference type="Proteomes" id="UP000192536"/>
    </source>
</evidence>
<comment type="subunit">
    <text evidence="4">Monomer.</text>
</comment>
<dbReference type="Pfam" id="PF04345">
    <property type="entry name" value="Chor_lyase"/>
    <property type="match status" value="1"/>
</dbReference>
<dbReference type="AlphaFoldDB" id="A0A1X0WK09"/>
<gene>
    <name evidence="4" type="primary">ubiC</name>
    <name evidence="5" type="ORF">BS640_03240</name>
</gene>
<dbReference type="UniPathway" id="UPA00232"/>
<comment type="catalytic activity">
    <reaction evidence="4">
        <text>chorismate = 4-hydroxybenzoate + pyruvate</text>
        <dbReference type="Rhea" id="RHEA:16505"/>
        <dbReference type="ChEBI" id="CHEBI:15361"/>
        <dbReference type="ChEBI" id="CHEBI:17879"/>
        <dbReference type="ChEBI" id="CHEBI:29748"/>
        <dbReference type="EC" id="4.1.3.40"/>
    </reaction>
</comment>
<dbReference type="PANTHER" id="PTHR38683">
    <property type="entry name" value="CHORISMATE PYRUVATE-LYASE"/>
    <property type="match status" value="1"/>
</dbReference>
<dbReference type="HAMAP" id="MF_01632">
    <property type="entry name" value="UbiC"/>
    <property type="match status" value="1"/>
</dbReference>
<evidence type="ECO:0000256" key="4">
    <source>
        <dbReference type="HAMAP-Rule" id="MF_01632"/>
    </source>
</evidence>
<keyword evidence="2 4" id="KW-0831">Ubiquinone biosynthesis</keyword>
<dbReference type="InterPro" id="IPR007440">
    <property type="entry name" value="Chorismate--pyruvate_lyase"/>
</dbReference>